<evidence type="ECO:0000313" key="4">
    <source>
        <dbReference type="Proteomes" id="UP000233375"/>
    </source>
</evidence>
<comment type="caution">
    <text evidence="3">The sequence shown here is derived from an EMBL/GenBank/DDBJ whole genome shotgun (WGS) entry which is preliminary data.</text>
</comment>
<comment type="subcellular location">
    <subcellularLocation>
        <location evidence="1">Virion</location>
    </subcellularLocation>
</comment>
<dbReference type="Proteomes" id="UP000233375">
    <property type="component" value="Unassembled WGS sequence"/>
</dbReference>
<keyword evidence="4" id="KW-1185">Reference proteome</keyword>
<dbReference type="InterPro" id="IPR024455">
    <property type="entry name" value="Phage_capsid"/>
</dbReference>
<evidence type="ECO:0000256" key="1">
    <source>
        <dbReference type="ARBA" id="ARBA00004328"/>
    </source>
</evidence>
<evidence type="ECO:0000259" key="2">
    <source>
        <dbReference type="Pfam" id="PF05065"/>
    </source>
</evidence>
<gene>
    <name evidence="3" type="ORF">CWS01_09225</name>
</gene>
<evidence type="ECO:0000313" key="3">
    <source>
        <dbReference type="EMBL" id="PKG23941.1"/>
    </source>
</evidence>
<name>A0A2N0Z345_9BACI</name>
<dbReference type="InterPro" id="IPR054612">
    <property type="entry name" value="Phage_capsid-like_C"/>
</dbReference>
<dbReference type="SUPFAM" id="SSF56563">
    <property type="entry name" value="Major capsid protein gp5"/>
    <property type="match status" value="1"/>
</dbReference>
<protein>
    <submittedName>
        <fullName evidence="3">Phage major capsid protein</fullName>
    </submittedName>
</protein>
<accession>A0A2N0Z345</accession>
<sequence>MKNVFNTYKKPLLGLNLQLFGGIKNLDNNKPVIQNKDEQIAAMQAAFEEGDAKVVAEKLLENFEGNFVHFQSMMNDVVKDAKRAKEENWDANVLAARGVRVLTSEEKKFYNQVIEVQSFSEVQKLMPPTVFERVFEDLVIEHPLLSKVNFQTTGATTAWVLRKPGATTAFWGDVTAAIQEMVDEGFYTIEQGMFKLSGFLVVAKAMFELGPEWLDRYVRTFLQEVISAELEEVIVVGTGNKQPIGMIRDLDGAVVGGVYPEKTKIPLTDFTPKEIGEKILAPTTKNGTRRYTGVTLIINPLDYATKLFPLGTKRKDDGTWTYDNFSVPGLEIIQSPSVPLDTMISGKPKDYFMGVASEQKLETTDVLRMVEDQRLYLVRQLANGRPLDADSFTVFDISELGQEEAVATP</sequence>
<organism evidence="3 4">
    <name type="scientific">Niallia nealsonii</name>
    <dbReference type="NCBI Taxonomy" id="115979"/>
    <lineage>
        <taxon>Bacteria</taxon>
        <taxon>Bacillati</taxon>
        <taxon>Bacillota</taxon>
        <taxon>Bacilli</taxon>
        <taxon>Bacillales</taxon>
        <taxon>Bacillaceae</taxon>
        <taxon>Niallia</taxon>
    </lineage>
</organism>
<proteinExistence type="predicted"/>
<dbReference type="AlphaFoldDB" id="A0A2N0Z345"/>
<dbReference type="Pfam" id="PF05065">
    <property type="entry name" value="Phage_capsid"/>
    <property type="match status" value="1"/>
</dbReference>
<dbReference type="RefSeq" id="WP_101176904.1">
    <property type="nucleotide sequence ID" value="NZ_PISE01000017.1"/>
</dbReference>
<reference evidence="3 4" key="1">
    <citation type="journal article" date="2003" name="Int. J. Syst. Evol. Microbiol.">
        <title>Bacillus nealsonii sp. nov., isolated from a spacecraft-assembly facility, whose spores are gamma-radiation resistant.</title>
        <authorList>
            <person name="Venkateswaran K."/>
            <person name="Kempf M."/>
            <person name="Chen F."/>
            <person name="Satomi M."/>
            <person name="Nicholson W."/>
            <person name="Kern R."/>
        </authorList>
    </citation>
    <scope>NUCLEOTIDE SEQUENCE [LARGE SCALE GENOMIC DNA]</scope>
    <source>
        <strain evidence="3 4">FO-92</strain>
    </source>
</reference>
<dbReference type="NCBIfam" id="TIGR01554">
    <property type="entry name" value="major_cap_HK97"/>
    <property type="match status" value="1"/>
</dbReference>
<dbReference type="OrthoDB" id="2043141at2"/>
<feature type="domain" description="Phage capsid-like C-terminal" evidence="2">
    <location>
        <begin position="125"/>
        <end position="395"/>
    </location>
</feature>
<dbReference type="EMBL" id="PISE01000017">
    <property type="protein sequence ID" value="PKG23941.1"/>
    <property type="molecule type" value="Genomic_DNA"/>
</dbReference>